<keyword evidence="1" id="KW-0472">Membrane</keyword>
<dbReference type="AlphaFoldDB" id="A0AAV0ALL6"/>
<gene>
    <name evidence="2" type="ORF">PPACK8108_LOCUS2763</name>
</gene>
<dbReference type="Proteomes" id="UP001153365">
    <property type="component" value="Unassembled WGS sequence"/>
</dbReference>
<accession>A0AAV0ALL6</accession>
<proteinExistence type="predicted"/>
<keyword evidence="1" id="KW-1133">Transmembrane helix</keyword>
<name>A0AAV0ALL6_PHAPC</name>
<sequence length="238" mass="25364">MPGGKAGNGHTKLCLFVGITALHSICYLAGWGVTGLGWGWLLIKHTLINQKINQGAYNRVVWGWLAGWPGVPGWGLAWLGPGQVGQAWLSHKMANKRHTGAGRSSARLGVGLAGKVKGRAGKGSAWQGWVQGQVGQARAWQGWVQGKVGQARAWQSWVQGQVGKASQGWVQGQVGQARAWQGWVQGQVGKARQAEAWLGRAGSRGRGLAWQGLLGELASLTFQYPRISVPFGCTTSAK</sequence>
<evidence type="ECO:0000313" key="2">
    <source>
        <dbReference type="EMBL" id="CAH7668279.1"/>
    </source>
</evidence>
<keyword evidence="3" id="KW-1185">Reference proteome</keyword>
<protein>
    <submittedName>
        <fullName evidence="2">Uncharacterized protein</fullName>
    </submittedName>
</protein>
<evidence type="ECO:0000313" key="3">
    <source>
        <dbReference type="Proteomes" id="UP001153365"/>
    </source>
</evidence>
<evidence type="ECO:0000256" key="1">
    <source>
        <dbReference type="SAM" id="Phobius"/>
    </source>
</evidence>
<dbReference type="EMBL" id="CALTRL010000460">
    <property type="protein sequence ID" value="CAH7668279.1"/>
    <property type="molecule type" value="Genomic_DNA"/>
</dbReference>
<keyword evidence="1" id="KW-0812">Transmembrane</keyword>
<feature type="transmembrane region" description="Helical" evidence="1">
    <location>
        <begin position="15"/>
        <end position="43"/>
    </location>
</feature>
<reference evidence="2" key="1">
    <citation type="submission" date="2022-06" db="EMBL/GenBank/DDBJ databases">
        <authorList>
            <consortium name="SYNGENTA / RWTH Aachen University"/>
        </authorList>
    </citation>
    <scope>NUCLEOTIDE SEQUENCE</scope>
</reference>
<comment type="caution">
    <text evidence="2">The sequence shown here is derived from an EMBL/GenBank/DDBJ whole genome shotgun (WGS) entry which is preliminary data.</text>
</comment>
<organism evidence="2 3">
    <name type="scientific">Phakopsora pachyrhizi</name>
    <name type="common">Asian soybean rust disease fungus</name>
    <dbReference type="NCBI Taxonomy" id="170000"/>
    <lineage>
        <taxon>Eukaryota</taxon>
        <taxon>Fungi</taxon>
        <taxon>Dikarya</taxon>
        <taxon>Basidiomycota</taxon>
        <taxon>Pucciniomycotina</taxon>
        <taxon>Pucciniomycetes</taxon>
        <taxon>Pucciniales</taxon>
        <taxon>Phakopsoraceae</taxon>
        <taxon>Phakopsora</taxon>
    </lineage>
</organism>